<keyword evidence="3" id="KW-1185">Reference proteome</keyword>
<reference evidence="2 3" key="1">
    <citation type="submission" date="2020-08" db="EMBL/GenBank/DDBJ databases">
        <title>Plant Genome Project.</title>
        <authorList>
            <person name="Zhang R.-G."/>
        </authorList>
    </citation>
    <scope>NUCLEOTIDE SEQUENCE [LARGE SCALE GENOMIC DNA]</scope>
    <source>
        <strain evidence="2">WSP0</strain>
        <tissue evidence="2">Leaf</tissue>
    </source>
</reference>
<dbReference type="Pfam" id="PF13692">
    <property type="entry name" value="Glyco_trans_1_4"/>
    <property type="match status" value="1"/>
</dbReference>
<keyword evidence="1" id="KW-1133">Transmembrane helix</keyword>
<organism evidence="2 3">
    <name type="scientific">Rhododendron griersonianum</name>
    <dbReference type="NCBI Taxonomy" id="479676"/>
    <lineage>
        <taxon>Eukaryota</taxon>
        <taxon>Viridiplantae</taxon>
        <taxon>Streptophyta</taxon>
        <taxon>Embryophyta</taxon>
        <taxon>Tracheophyta</taxon>
        <taxon>Spermatophyta</taxon>
        <taxon>Magnoliopsida</taxon>
        <taxon>eudicotyledons</taxon>
        <taxon>Gunneridae</taxon>
        <taxon>Pentapetalae</taxon>
        <taxon>asterids</taxon>
        <taxon>Ericales</taxon>
        <taxon>Ericaceae</taxon>
        <taxon>Ericoideae</taxon>
        <taxon>Rhodoreae</taxon>
        <taxon>Rhododendron</taxon>
    </lineage>
</organism>
<dbReference type="CDD" id="cd03801">
    <property type="entry name" value="GT4_PimA-like"/>
    <property type="match status" value="1"/>
</dbReference>
<evidence type="ECO:0008006" key="4">
    <source>
        <dbReference type="Google" id="ProtNLM"/>
    </source>
</evidence>
<comment type="caution">
    <text evidence="2">The sequence shown here is derived from an EMBL/GenBank/DDBJ whole genome shotgun (WGS) entry which is preliminary data.</text>
</comment>
<dbReference type="Proteomes" id="UP000823749">
    <property type="component" value="Chromosome 6"/>
</dbReference>
<feature type="transmembrane region" description="Helical" evidence="1">
    <location>
        <begin position="12"/>
        <end position="34"/>
    </location>
</feature>
<dbReference type="EMBL" id="JACTNZ010000006">
    <property type="protein sequence ID" value="KAG5546148.1"/>
    <property type="molecule type" value="Genomic_DNA"/>
</dbReference>
<name>A0AAV6K193_9ERIC</name>
<keyword evidence="1" id="KW-0472">Membrane</keyword>
<proteinExistence type="predicted"/>
<dbReference type="Gene3D" id="3.40.50.2000">
    <property type="entry name" value="Glycogen Phosphorylase B"/>
    <property type="match status" value="3"/>
</dbReference>
<evidence type="ECO:0000256" key="1">
    <source>
        <dbReference type="SAM" id="Phobius"/>
    </source>
</evidence>
<dbReference type="SUPFAM" id="SSF53756">
    <property type="entry name" value="UDP-Glycosyltransferase/glycogen phosphorylase"/>
    <property type="match status" value="1"/>
</dbReference>
<evidence type="ECO:0000313" key="2">
    <source>
        <dbReference type="EMBL" id="KAG5546148.1"/>
    </source>
</evidence>
<dbReference type="AlphaFoldDB" id="A0AAV6K193"/>
<protein>
    <recommendedName>
        <fullName evidence="4">Glycosyltransferase subfamily 4-like N-terminal domain-containing protein</fullName>
    </recommendedName>
</protein>
<dbReference type="PANTHER" id="PTHR46686">
    <property type="entry name" value="GLYCOSYLTRANSFERASE"/>
    <property type="match status" value="1"/>
</dbReference>
<keyword evidence="1" id="KW-0812">Transmembrane</keyword>
<accession>A0AAV6K193</accession>
<gene>
    <name evidence="2" type="ORF">RHGRI_018357</name>
</gene>
<sequence length="283" mass="31184">MGLRHKTPSLFSIRSSTILTITLFLASSTIYFFALAREWHYPGHLARAVPAPFGGDLCDARFPWNKLSYGPASLEKLKLAVFSKSWPVGPGPGGMERHAYTLYGALAARSHEIHIFTVPSDKKLHGDLIRNGSLRLHFAANDPARSANAGEVLLNIYNLPPRNVHVILNSVDDKKFVHDPKSSAEFRRQHGIPDNVTVVMGTAGRLVRDKGHPLLHQAFSEISKRQPNVLLLVAGSGPWGKRYEELGPTVKILGPLEANELSAFYNAIDVFVNPTLRPQGLDC</sequence>
<dbReference type="PANTHER" id="PTHR46686:SF2">
    <property type="entry name" value="GLYCOSYLTRANSFERASE"/>
    <property type="match status" value="1"/>
</dbReference>
<evidence type="ECO:0000313" key="3">
    <source>
        <dbReference type="Proteomes" id="UP000823749"/>
    </source>
</evidence>